<reference evidence="3" key="2">
    <citation type="submission" date="2013-12" db="EMBL/GenBank/DDBJ databases">
        <title>Evolution of pathogenesis and genome organization in the Tremellales.</title>
        <authorList>
            <person name="Cuomo C."/>
            <person name="Litvintseva A."/>
            <person name="Heitman J."/>
            <person name="Chen Y."/>
            <person name="Sun S."/>
            <person name="Springer D."/>
            <person name="Dromer F."/>
            <person name="Young S."/>
            <person name="Zeng Q."/>
            <person name="Chapman S."/>
            <person name="Gujja S."/>
            <person name="Saif S."/>
            <person name="Birren B."/>
        </authorList>
    </citation>
    <scope>NUCLEOTIDE SEQUENCE [LARGE SCALE GENOMIC DNA]</scope>
    <source>
        <strain evidence="3">BCC8398</strain>
    </source>
</reference>
<dbReference type="Proteomes" id="UP000092666">
    <property type="component" value="Unassembled WGS sequence"/>
</dbReference>
<feature type="region of interest" description="Disordered" evidence="1">
    <location>
        <begin position="1"/>
        <end position="30"/>
    </location>
</feature>
<keyword evidence="3" id="KW-1185">Reference proteome</keyword>
<reference evidence="2 3" key="1">
    <citation type="submission" date="2013-07" db="EMBL/GenBank/DDBJ databases">
        <title>The Genome Sequence of Cryptococcus heveanensis BCC8398.</title>
        <authorList>
            <consortium name="The Broad Institute Genome Sequencing Platform"/>
            <person name="Cuomo C."/>
            <person name="Litvintseva A."/>
            <person name="Chen Y."/>
            <person name="Heitman J."/>
            <person name="Sun S."/>
            <person name="Springer D."/>
            <person name="Dromer F."/>
            <person name="Young S.K."/>
            <person name="Zeng Q."/>
            <person name="Gargeya S."/>
            <person name="Fitzgerald M."/>
            <person name="Abouelleil A."/>
            <person name="Alvarado L."/>
            <person name="Berlin A.M."/>
            <person name="Chapman S.B."/>
            <person name="Dewar J."/>
            <person name="Goldberg J."/>
            <person name="Griggs A."/>
            <person name="Gujja S."/>
            <person name="Hansen M."/>
            <person name="Howarth C."/>
            <person name="Imamovic A."/>
            <person name="Larimer J."/>
            <person name="McCowan C."/>
            <person name="Murphy C."/>
            <person name="Pearson M."/>
            <person name="Priest M."/>
            <person name="Roberts A."/>
            <person name="Saif S."/>
            <person name="Shea T."/>
            <person name="Sykes S."/>
            <person name="Wortman J."/>
            <person name="Nusbaum C."/>
            <person name="Birren B."/>
        </authorList>
    </citation>
    <scope>NUCLEOTIDE SEQUENCE [LARGE SCALE GENOMIC DNA]</scope>
    <source>
        <strain evidence="2 3">BCC8398</strain>
    </source>
</reference>
<evidence type="ECO:0000313" key="2">
    <source>
        <dbReference type="EMBL" id="OCF37703.1"/>
    </source>
</evidence>
<proteinExistence type="predicted"/>
<dbReference type="EMBL" id="KV700122">
    <property type="protein sequence ID" value="OCF37703.1"/>
    <property type="molecule type" value="Genomic_DNA"/>
</dbReference>
<organism evidence="2 3">
    <name type="scientific">Kwoniella heveanensis BCC8398</name>
    <dbReference type="NCBI Taxonomy" id="1296120"/>
    <lineage>
        <taxon>Eukaryota</taxon>
        <taxon>Fungi</taxon>
        <taxon>Dikarya</taxon>
        <taxon>Basidiomycota</taxon>
        <taxon>Agaricomycotina</taxon>
        <taxon>Tremellomycetes</taxon>
        <taxon>Tremellales</taxon>
        <taxon>Cryptococcaceae</taxon>
        <taxon>Kwoniella</taxon>
    </lineage>
</organism>
<name>A0A1B9H357_9TREE</name>
<accession>A0A1B9H357</accession>
<evidence type="ECO:0000256" key="1">
    <source>
        <dbReference type="SAM" id="MobiDB-lite"/>
    </source>
</evidence>
<sequence length="159" mass="15878">MPQGNNTELPRYGDDLATDSRGGTNTVRGSLGPRALWNSMSNKQQNIAIAALGGTVVAGGMFGYGVSAVAGTAPGPTATVTTTATVTHTVTPTGEHTTRVNAPATVTVYDPSAGGTQQPSSATAASILEPLSNVLTLNDDGSVSFTTVVPSTQGGAPTF</sequence>
<evidence type="ECO:0000313" key="3">
    <source>
        <dbReference type="Proteomes" id="UP000092666"/>
    </source>
</evidence>
<protein>
    <submittedName>
        <fullName evidence="2">Uncharacterized protein</fullName>
    </submittedName>
</protein>
<dbReference type="AlphaFoldDB" id="A0A1B9H357"/>
<gene>
    <name evidence="2" type="ORF">I316_00830</name>
</gene>